<feature type="transmembrane region" description="Helical" evidence="10">
    <location>
        <begin position="39"/>
        <end position="58"/>
    </location>
</feature>
<evidence type="ECO:0000313" key="14">
    <source>
        <dbReference type="Proteomes" id="UP001523216"/>
    </source>
</evidence>
<dbReference type="CDD" id="cd16917">
    <property type="entry name" value="HATPase_UhpB-NarQ-NarX-like"/>
    <property type="match status" value="1"/>
</dbReference>
<dbReference type="SUPFAM" id="SSF55874">
    <property type="entry name" value="ATPase domain of HSP90 chaperone/DNA topoisomerase II/histidine kinase"/>
    <property type="match status" value="1"/>
</dbReference>
<dbReference type="InterPro" id="IPR036890">
    <property type="entry name" value="HATPase_C_sf"/>
</dbReference>
<evidence type="ECO:0000256" key="7">
    <source>
        <dbReference type="ARBA" id="ARBA00022840"/>
    </source>
</evidence>
<accession>A0ABT0YGB2</accession>
<dbReference type="Proteomes" id="UP001523216">
    <property type="component" value="Unassembled WGS sequence"/>
</dbReference>
<evidence type="ECO:0000256" key="10">
    <source>
        <dbReference type="SAM" id="Phobius"/>
    </source>
</evidence>
<dbReference type="Gene3D" id="1.20.5.1930">
    <property type="match status" value="1"/>
</dbReference>
<keyword evidence="10" id="KW-0472">Membrane</keyword>
<feature type="region of interest" description="Disordered" evidence="9">
    <location>
        <begin position="145"/>
        <end position="178"/>
    </location>
</feature>
<dbReference type="Pfam" id="PF07730">
    <property type="entry name" value="HisKA_3"/>
    <property type="match status" value="1"/>
</dbReference>
<evidence type="ECO:0000256" key="1">
    <source>
        <dbReference type="ARBA" id="ARBA00000085"/>
    </source>
</evidence>
<organism evidence="13 14">
    <name type="scientific">Paractinoplanes hotanensis</name>
    <dbReference type="NCBI Taxonomy" id="2906497"/>
    <lineage>
        <taxon>Bacteria</taxon>
        <taxon>Bacillati</taxon>
        <taxon>Actinomycetota</taxon>
        <taxon>Actinomycetes</taxon>
        <taxon>Micromonosporales</taxon>
        <taxon>Micromonosporaceae</taxon>
        <taxon>Paractinoplanes</taxon>
    </lineage>
</organism>
<keyword evidence="7" id="KW-0067">ATP-binding</keyword>
<sequence>MSANRRPERRSRAIPVLVTVGVVTAVAMVTGGVEGRSATVIPALFVAGAVTAAVWAVLRWRADRRAYEQRLTEWAAAEAVQSERLKIARDLHDIVSHGLGLITVRAASTRHLDKPPEVADALTDIEQASRGATAELRRMLTVLRESSAPQPGHDMPPSDRKMPQNGRAVPQSEREARRPGWEVRQFAVAPRAPVDDLSVLPAIVRAARNAGVRPELTVTELGEVSPGVQLAICQTVREALSNTARHAGPTDVRVVVRRDLEVLVVSVADNGPAPGWSHAPGAGHGLLGLHERITALGGTLAARENGGGFQLTARIPDEAVAP</sequence>
<gene>
    <name evidence="13" type="ORF">LXN57_44050</name>
</gene>
<name>A0ABT0YGB2_9ACTN</name>
<keyword evidence="8" id="KW-0902">Two-component regulatory system</keyword>
<dbReference type="EMBL" id="JAMQOL010000078">
    <property type="protein sequence ID" value="MCM4084527.1"/>
    <property type="molecule type" value="Genomic_DNA"/>
</dbReference>
<dbReference type="Pfam" id="PF02518">
    <property type="entry name" value="HATPase_c"/>
    <property type="match status" value="1"/>
</dbReference>
<keyword evidence="14" id="KW-1185">Reference proteome</keyword>
<keyword evidence="4" id="KW-0808">Transferase</keyword>
<keyword evidence="10" id="KW-0812">Transmembrane</keyword>
<dbReference type="InterPro" id="IPR011712">
    <property type="entry name" value="Sig_transdc_His_kin_sub3_dim/P"/>
</dbReference>
<keyword evidence="10" id="KW-1133">Transmembrane helix</keyword>
<evidence type="ECO:0000259" key="12">
    <source>
        <dbReference type="Pfam" id="PF07730"/>
    </source>
</evidence>
<feature type="domain" description="Histidine kinase/HSP90-like ATPase" evidence="11">
    <location>
        <begin position="228"/>
        <end position="318"/>
    </location>
</feature>
<evidence type="ECO:0000256" key="4">
    <source>
        <dbReference type="ARBA" id="ARBA00022679"/>
    </source>
</evidence>
<comment type="caution">
    <text evidence="13">The sequence shown here is derived from an EMBL/GenBank/DDBJ whole genome shotgun (WGS) entry which is preliminary data.</text>
</comment>
<dbReference type="PANTHER" id="PTHR24421">
    <property type="entry name" value="NITRATE/NITRITE SENSOR PROTEIN NARX-RELATED"/>
    <property type="match status" value="1"/>
</dbReference>
<feature type="transmembrane region" description="Helical" evidence="10">
    <location>
        <begin position="12"/>
        <end position="33"/>
    </location>
</feature>
<keyword evidence="6 13" id="KW-0418">Kinase</keyword>
<evidence type="ECO:0000256" key="5">
    <source>
        <dbReference type="ARBA" id="ARBA00022741"/>
    </source>
</evidence>
<evidence type="ECO:0000313" key="13">
    <source>
        <dbReference type="EMBL" id="MCM4084527.1"/>
    </source>
</evidence>
<comment type="catalytic activity">
    <reaction evidence="1">
        <text>ATP + protein L-histidine = ADP + protein N-phospho-L-histidine.</text>
        <dbReference type="EC" id="2.7.13.3"/>
    </reaction>
</comment>
<dbReference type="InterPro" id="IPR003594">
    <property type="entry name" value="HATPase_dom"/>
</dbReference>
<evidence type="ECO:0000256" key="9">
    <source>
        <dbReference type="SAM" id="MobiDB-lite"/>
    </source>
</evidence>
<evidence type="ECO:0000256" key="6">
    <source>
        <dbReference type="ARBA" id="ARBA00022777"/>
    </source>
</evidence>
<proteinExistence type="predicted"/>
<evidence type="ECO:0000259" key="11">
    <source>
        <dbReference type="Pfam" id="PF02518"/>
    </source>
</evidence>
<dbReference type="RefSeq" id="WP_251804275.1">
    <property type="nucleotide sequence ID" value="NZ_JAMQOL010000078.1"/>
</dbReference>
<dbReference type="InterPro" id="IPR050482">
    <property type="entry name" value="Sensor_HK_TwoCompSys"/>
</dbReference>
<dbReference type="Gene3D" id="3.30.565.10">
    <property type="entry name" value="Histidine kinase-like ATPase, C-terminal domain"/>
    <property type="match status" value="1"/>
</dbReference>
<feature type="domain" description="Signal transduction histidine kinase subgroup 3 dimerisation and phosphoacceptor" evidence="12">
    <location>
        <begin position="83"/>
        <end position="146"/>
    </location>
</feature>
<dbReference type="PANTHER" id="PTHR24421:SF10">
    <property type="entry name" value="NITRATE_NITRITE SENSOR PROTEIN NARQ"/>
    <property type="match status" value="1"/>
</dbReference>
<protein>
    <recommendedName>
        <fullName evidence="2">histidine kinase</fullName>
        <ecNumber evidence="2">2.7.13.3</ecNumber>
    </recommendedName>
</protein>
<reference evidence="13 14" key="1">
    <citation type="submission" date="2022-06" db="EMBL/GenBank/DDBJ databases">
        <title>Actinoplanes abujensis sp. nov., isolated from Nigerian arid soil.</title>
        <authorList>
            <person name="Ding P."/>
        </authorList>
    </citation>
    <scope>NUCLEOTIDE SEQUENCE [LARGE SCALE GENOMIC DNA]</scope>
    <source>
        <strain evidence="14">TRM88002</strain>
    </source>
</reference>
<keyword evidence="3" id="KW-0597">Phosphoprotein</keyword>
<evidence type="ECO:0000256" key="2">
    <source>
        <dbReference type="ARBA" id="ARBA00012438"/>
    </source>
</evidence>
<dbReference type="GO" id="GO:0016301">
    <property type="term" value="F:kinase activity"/>
    <property type="evidence" value="ECO:0007669"/>
    <property type="project" value="UniProtKB-KW"/>
</dbReference>
<dbReference type="EC" id="2.7.13.3" evidence="2"/>
<evidence type="ECO:0000256" key="3">
    <source>
        <dbReference type="ARBA" id="ARBA00022553"/>
    </source>
</evidence>
<keyword evidence="5" id="KW-0547">Nucleotide-binding</keyword>
<evidence type="ECO:0000256" key="8">
    <source>
        <dbReference type="ARBA" id="ARBA00023012"/>
    </source>
</evidence>